<accession>A0ABR3LZT5</accession>
<proteinExistence type="predicted"/>
<organism evidence="1 2">
    <name type="scientific">Cirrhinus molitorella</name>
    <name type="common">mud carp</name>
    <dbReference type="NCBI Taxonomy" id="172907"/>
    <lineage>
        <taxon>Eukaryota</taxon>
        <taxon>Metazoa</taxon>
        <taxon>Chordata</taxon>
        <taxon>Craniata</taxon>
        <taxon>Vertebrata</taxon>
        <taxon>Euteleostomi</taxon>
        <taxon>Actinopterygii</taxon>
        <taxon>Neopterygii</taxon>
        <taxon>Teleostei</taxon>
        <taxon>Ostariophysi</taxon>
        <taxon>Cypriniformes</taxon>
        <taxon>Cyprinidae</taxon>
        <taxon>Labeoninae</taxon>
        <taxon>Labeonini</taxon>
        <taxon>Cirrhinus</taxon>
    </lineage>
</organism>
<reference evidence="1 2" key="1">
    <citation type="submission" date="2023-09" db="EMBL/GenBank/DDBJ databases">
        <authorList>
            <person name="Wang M."/>
        </authorList>
    </citation>
    <scope>NUCLEOTIDE SEQUENCE [LARGE SCALE GENOMIC DNA]</scope>
    <source>
        <strain evidence="1">GT-2023</strain>
        <tissue evidence="1">Liver</tissue>
    </source>
</reference>
<dbReference type="EMBL" id="JAYMGO010000017">
    <property type="protein sequence ID" value="KAL1258379.1"/>
    <property type="molecule type" value="Genomic_DNA"/>
</dbReference>
<protein>
    <submittedName>
        <fullName evidence="1">Uncharacterized protein</fullName>
    </submittedName>
</protein>
<gene>
    <name evidence="1" type="ORF">QQF64_011623</name>
</gene>
<keyword evidence="2" id="KW-1185">Reference proteome</keyword>
<comment type="caution">
    <text evidence="1">The sequence shown here is derived from an EMBL/GenBank/DDBJ whole genome shotgun (WGS) entry which is preliminary data.</text>
</comment>
<name>A0ABR3LZT5_9TELE</name>
<evidence type="ECO:0000313" key="1">
    <source>
        <dbReference type="EMBL" id="KAL1258379.1"/>
    </source>
</evidence>
<sequence length="120" mass="13315">MCFAHTSTLVVKEALSQTADQSVIKNQCRKVDAFLRSSTSATEKTSAIQKQMGKSKKKFVQEVETAHFMLQRIYEECKAVGGALTSLDASTVDSFKSSHSVFVPFHATLSREVGYIFKDE</sequence>
<evidence type="ECO:0000313" key="2">
    <source>
        <dbReference type="Proteomes" id="UP001558613"/>
    </source>
</evidence>
<dbReference type="Proteomes" id="UP001558613">
    <property type="component" value="Unassembled WGS sequence"/>
</dbReference>